<dbReference type="PANTHER" id="PTHR30363:SF44">
    <property type="entry name" value="AGA OPERON TRANSCRIPTIONAL REPRESSOR-RELATED"/>
    <property type="match status" value="1"/>
</dbReference>
<name>A0A3N2C0L5_9MICO</name>
<protein>
    <submittedName>
        <fullName evidence="4">DeoR family transcriptional regulator</fullName>
    </submittedName>
</protein>
<dbReference type="GO" id="GO:0003700">
    <property type="term" value="F:DNA-binding transcription factor activity"/>
    <property type="evidence" value="ECO:0007669"/>
    <property type="project" value="InterPro"/>
</dbReference>
<dbReference type="InterPro" id="IPR037171">
    <property type="entry name" value="NagB/RpiA_transferase-like"/>
</dbReference>
<evidence type="ECO:0000313" key="4">
    <source>
        <dbReference type="EMBL" id="ROR81042.1"/>
    </source>
</evidence>
<dbReference type="InterPro" id="IPR036388">
    <property type="entry name" value="WH-like_DNA-bd_sf"/>
</dbReference>
<dbReference type="Proteomes" id="UP000266915">
    <property type="component" value="Unassembled WGS sequence"/>
</dbReference>
<dbReference type="EMBL" id="RKHL01000001">
    <property type="protein sequence ID" value="ROR81042.1"/>
    <property type="molecule type" value="Genomic_DNA"/>
</dbReference>
<reference evidence="4 5" key="1">
    <citation type="submission" date="2018-11" db="EMBL/GenBank/DDBJ databases">
        <title>Sequencing the genomes of 1000 actinobacteria strains.</title>
        <authorList>
            <person name="Klenk H.-P."/>
        </authorList>
    </citation>
    <scope>NUCLEOTIDE SEQUENCE [LARGE SCALE GENOMIC DNA]</scope>
    <source>
        <strain evidence="4 5">DSM 14012</strain>
    </source>
</reference>
<dbReference type="InterPro" id="IPR036390">
    <property type="entry name" value="WH_DNA-bd_sf"/>
</dbReference>
<dbReference type="SMART" id="SM00420">
    <property type="entry name" value="HTH_DEOR"/>
    <property type="match status" value="1"/>
</dbReference>
<dbReference type="PANTHER" id="PTHR30363">
    <property type="entry name" value="HTH-TYPE TRANSCRIPTIONAL REGULATOR SRLR-RELATED"/>
    <property type="match status" value="1"/>
</dbReference>
<evidence type="ECO:0000256" key="1">
    <source>
        <dbReference type="ARBA" id="ARBA00023015"/>
    </source>
</evidence>
<dbReference type="InterPro" id="IPR050313">
    <property type="entry name" value="Carb_Metab_HTH_regulators"/>
</dbReference>
<gene>
    <name evidence="4" type="ORF">EDD42_1089</name>
</gene>
<dbReference type="Gene3D" id="1.10.10.10">
    <property type="entry name" value="Winged helix-like DNA-binding domain superfamily/Winged helix DNA-binding domain"/>
    <property type="match status" value="1"/>
</dbReference>
<comment type="caution">
    <text evidence="4">The sequence shown here is derived from an EMBL/GenBank/DDBJ whole genome shotgun (WGS) entry which is preliminary data.</text>
</comment>
<dbReference type="Pfam" id="PF08220">
    <property type="entry name" value="HTH_DeoR"/>
    <property type="match status" value="1"/>
</dbReference>
<feature type="domain" description="HTH deoR-type" evidence="3">
    <location>
        <begin position="11"/>
        <end position="66"/>
    </location>
</feature>
<dbReference type="InterPro" id="IPR001034">
    <property type="entry name" value="DeoR_HTH"/>
</dbReference>
<organism evidence="4 5">
    <name type="scientific">Plantibacter flavus</name>
    <dbReference type="NCBI Taxonomy" id="150123"/>
    <lineage>
        <taxon>Bacteria</taxon>
        <taxon>Bacillati</taxon>
        <taxon>Actinomycetota</taxon>
        <taxon>Actinomycetes</taxon>
        <taxon>Micrococcales</taxon>
        <taxon>Microbacteriaceae</taxon>
        <taxon>Plantibacter</taxon>
    </lineage>
</organism>
<keyword evidence="5" id="KW-1185">Reference proteome</keyword>
<dbReference type="Gene3D" id="3.40.50.1360">
    <property type="match status" value="1"/>
</dbReference>
<dbReference type="RefSeq" id="WP_085510304.1">
    <property type="nucleotide sequence ID" value="NZ_FXAP01000001.1"/>
</dbReference>
<dbReference type="SUPFAM" id="SSF100950">
    <property type="entry name" value="NagB/RpiA/CoA transferase-like"/>
    <property type="match status" value="1"/>
</dbReference>
<accession>A0A3N2C0L5</accession>
<dbReference type="InterPro" id="IPR014036">
    <property type="entry name" value="DeoR-like_C"/>
</dbReference>
<sequence length="270" mass="28249">MSDDEPMQLPAPLRRDRIRELLDERGFVRVADISDDFGVSRVTARTDLDTLVDQGDAVRVHGGAMPVQGRDAVESPIELATATSAHAKQRIGEAAAAMVRSGQSVIVDVGSTGLALARALKARRDLADVVVITNGLTIALELESEIPRFSVIVTGGSLRPLQHSLVDPLAGSLLGQVHADLAFIGCNGVDAGHGVTNVNLPEAEVKARMVRAAERVVVVADASKLGVRQLGRIAGLEAFDALLTDDGAAPETIALLREAGLAVTLVPLGD</sequence>
<dbReference type="PROSITE" id="PS51000">
    <property type="entry name" value="HTH_DEOR_2"/>
    <property type="match status" value="1"/>
</dbReference>
<proteinExistence type="predicted"/>
<dbReference type="AlphaFoldDB" id="A0A3N2C0L5"/>
<keyword evidence="2" id="KW-0804">Transcription</keyword>
<dbReference type="Pfam" id="PF00455">
    <property type="entry name" value="DeoRC"/>
    <property type="match status" value="1"/>
</dbReference>
<evidence type="ECO:0000256" key="2">
    <source>
        <dbReference type="ARBA" id="ARBA00023163"/>
    </source>
</evidence>
<keyword evidence="1" id="KW-0805">Transcription regulation</keyword>
<dbReference type="SUPFAM" id="SSF46785">
    <property type="entry name" value="Winged helix' DNA-binding domain"/>
    <property type="match status" value="1"/>
</dbReference>
<evidence type="ECO:0000313" key="5">
    <source>
        <dbReference type="Proteomes" id="UP000266915"/>
    </source>
</evidence>
<evidence type="ECO:0000259" key="3">
    <source>
        <dbReference type="PROSITE" id="PS51000"/>
    </source>
</evidence>
<dbReference type="SMART" id="SM01134">
    <property type="entry name" value="DeoRC"/>
    <property type="match status" value="1"/>
</dbReference>